<sequence>MVINDYTTGYYGALAIQVALLRQLKEGGGYLLSPSLTGTAISILRHFKSSELHSFQGSQDAASPPGTLEGWTGYGYLKTLETFASDTQDADQVRSCSSCAHGVKPTILSRVSRDCDRCHPNAASLEIRFFFSDVGMPFLQKLTYVERIGKKWINNTSSI</sequence>
<keyword evidence="2" id="KW-1185">Reference proteome</keyword>
<dbReference type="EMBL" id="KL584980">
    <property type="protein sequence ID" value="KEQ85404.1"/>
    <property type="molecule type" value="Genomic_DNA"/>
</dbReference>
<dbReference type="AlphaFoldDB" id="A0A074XNZ2"/>
<dbReference type="HOGENOM" id="CLU_1660385_0_0_1"/>
<proteinExistence type="predicted"/>
<name>A0A074XNZ2_AURPU</name>
<dbReference type="RefSeq" id="XP_029761591.1">
    <property type="nucleotide sequence ID" value="XM_029899294.1"/>
</dbReference>
<accession>A0A074XNZ2</accession>
<dbReference type="GeneID" id="40741600"/>
<dbReference type="SUPFAM" id="SSF89796">
    <property type="entry name" value="CoA-transferase family III (CaiB/BaiF)"/>
    <property type="match status" value="1"/>
</dbReference>
<evidence type="ECO:0000313" key="2">
    <source>
        <dbReference type="Proteomes" id="UP000030706"/>
    </source>
</evidence>
<reference evidence="1 2" key="1">
    <citation type="journal article" date="2014" name="BMC Genomics">
        <title>Genome sequencing of four Aureobasidium pullulans varieties: biotechnological potential, stress tolerance, and description of new species.</title>
        <authorList>
            <person name="Gostin Ar C."/>
            <person name="Ohm R.A."/>
            <person name="Kogej T."/>
            <person name="Sonjak S."/>
            <person name="Turk M."/>
            <person name="Zajc J."/>
            <person name="Zalar P."/>
            <person name="Grube M."/>
            <person name="Sun H."/>
            <person name="Han J."/>
            <person name="Sharma A."/>
            <person name="Chiniquy J."/>
            <person name="Ngan C.Y."/>
            <person name="Lipzen A."/>
            <person name="Barry K."/>
            <person name="Grigoriev I.V."/>
            <person name="Gunde-Cimerman N."/>
        </authorList>
    </citation>
    <scope>NUCLEOTIDE SEQUENCE [LARGE SCALE GENOMIC DNA]</scope>
    <source>
        <strain evidence="1 2">EXF-150</strain>
    </source>
</reference>
<protein>
    <submittedName>
        <fullName evidence="1">Uncharacterized protein</fullName>
    </submittedName>
</protein>
<dbReference type="InterPro" id="IPR023606">
    <property type="entry name" value="CoA-Trfase_III_dom_1_sf"/>
</dbReference>
<evidence type="ECO:0000313" key="1">
    <source>
        <dbReference type="EMBL" id="KEQ85404.1"/>
    </source>
</evidence>
<dbReference type="Gene3D" id="3.40.50.10540">
    <property type="entry name" value="Crotonobetainyl-coa:carnitine coa-transferase, domain 1"/>
    <property type="match status" value="1"/>
</dbReference>
<organism evidence="1 2">
    <name type="scientific">Aureobasidium pullulans EXF-150</name>
    <dbReference type="NCBI Taxonomy" id="1043002"/>
    <lineage>
        <taxon>Eukaryota</taxon>
        <taxon>Fungi</taxon>
        <taxon>Dikarya</taxon>
        <taxon>Ascomycota</taxon>
        <taxon>Pezizomycotina</taxon>
        <taxon>Dothideomycetes</taxon>
        <taxon>Dothideomycetidae</taxon>
        <taxon>Dothideales</taxon>
        <taxon>Saccotheciaceae</taxon>
        <taxon>Aureobasidium</taxon>
    </lineage>
</organism>
<gene>
    <name evidence="1" type="ORF">M438DRAFT_195143</name>
</gene>
<dbReference type="Proteomes" id="UP000030706">
    <property type="component" value="Unassembled WGS sequence"/>
</dbReference>
<dbReference type="STRING" id="1043002.A0A074XNZ2"/>